<dbReference type="EMBL" id="ANHY01000012">
    <property type="protein sequence ID" value="EKV29587.1"/>
    <property type="molecule type" value="Genomic_DNA"/>
</dbReference>
<dbReference type="InterPro" id="IPR051678">
    <property type="entry name" value="AGP_Transferase"/>
</dbReference>
<reference evidence="2 3" key="1">
    <citation type="journal article" date="2013" name="Genome Announc.">
        <title>Draft Genome Sequence of an Alphaproteobacterium, Caenispirillum salinarum AK4(T), Isolated from a Solar Saltern.</title>
        <authorList>
            <person name="Khatri I."/>
            <person name="Singh A."/>
            <person name="Korpole S."/>
            <person name="Pinnaka A.K."/>
            <person name="Subramanian S."/>
        </authorList>
    </citation>
    <scope>NUCLEOTIDE SEQUENCE [LARGE SCALE GENOMIC DNA]</scope>
    <source>
        <strain evidence="2 3">AK4</strain>
    </source>
</reference>
<dbReference type="InterPro" id="IPR002575">
    <property type="entry name" value="Aminoglycoside_PTrfase"/>
</dbReference>
<evidence type="ECO:0000313" key="2">
    <source>
        <dbReference type="EMBL" id="EKV29587.1"/>
    </source>
</evidence>
<protein>
    <submittedName>
        <fullName evidence="2">Aminoglycoside phosphotransferase</fullName>
    </submittedName>
</protein>
<accession>K9GWG4</accession>
<dbReference type="SUPFAM" id="SSF56112">
    <property type="entry name" value="Protein kinase-like (PK-like)"/>
    <property type="match status" value="1"/>
</dbReference>
<comment type="caution">
    <text evidence="2">The sequence shown here is derived from an EMBL/GenBank/DDBJ whole genome shotgun (WGS) entry which is preliminary data.</text>
</comment>
<proteinExistence type="predicted"/>
<dbReference type="PANTHER" id="PTHR21310">
    <property type="entry name" value="AMINOGLYCOSIDE PHOSPHOTRANSFERASE-RELATED-RELATED"/>
    <property type="match status" value="1"/>
</dbReference>
<name>K9GWG4_9PROT</name>
<dbReference type="OrthoDB" id="3806873at2"/>
<organism evidence="2 3">
    <name type="scientific">Caenispirillum salinarum AK4</name>
    <dbReference type="NCBI Taxonomy" id="1238182"/>
    <lineage>
        <taxon>Bacteria</taxon>
        <taxon>Pseudomonadati</taxon>
        <taxon>Pseudomonadota</taxon>
        <taxon>Alphaproteobacteria</taxon>
        <taxon>Rhodospirillales</taxon>
        <taxon>Novispirillaceae</taxon>
        <taxon>Caenispirillum</taxon>
    </lineage>
</organism>
<sequence>MKDSWPRTRPILSPDRETLAATLSPVVDPGRLQGWRVLPGGLSHTTLRLDVEGGAPLVLRLFQGDGETALFEQALSRRCGAMLRMPEVLHAGVEPVPFTLSRFVEGVPPHRLDPPPAREIGRVLAGIHNALSFERSGFLGPDMTVVHPVPLDGAGLLAFLEGIFADGPAADRLGPTLTAALVACVQREGSALAEWCGAPCLVHSDYNPWNLLCTGAGEVSAVLDWEFAHAGTPATDFGNLLRPPFGDDPAFAELLASGYVEAGGWLPEKWRRLAQLADLFAWADFLRRPDLPEIVLQDTRTMIARITH</sequence>
<dbReference type="InterPro" id="IPR011009">
    <property type="entry name" value="Kinase-like_dom_sf"/>
</dbReference>
<feature type="domain" description="Aminoglycoside phosphotransferase" evidence="1">
    <location>
        <begin position="35"/>
        <end position="268"/>
    </location>
</feature>
<keyword evidence="3" id="KW-1185">Reference proteome</keyword>
<dbReference type="RefSeq" id="WP_009541068.1">
    <property type="nucleotide sequence ID" value="NZ_ANHY01000012.1"/>
</dbReference>
<dbReference type="Gene3D" id="3.90.1200.10">
    <property type="match status" value="1"/>
</dbReference>
<keyword evidence="2" id="KW-0808">Transferase</keyword>
<dbReference type="STRING" id="1238182.C882_0409"/>
<dbReference type="AlphaFoldDB" id="K9GWG4"/>
<gene>
    <name evidence="2" type="ORF">C882_0409</name>
</gene>
<dbReference type="eggNOG" id="COG3173">
    <property type="taxonomic scope" value="Bacteria"/>
</dbReference>
<dbReference type="GO" id="GO:0016740">
    <property type="term" value="F:transferase activity"/>
    <property type="evidence" value="ECO:0007669"/>
    <property type="project" value="UniProtKB-KW"/>
</dbReference>
<dbReference type="Proteomes" id="UP000009881">
    <property type="component" value="Unassembled WGS sequence"/>
</dbReference>
<evidence type="ECO:0000313" key="3">
    <source>
        <dbReference type="Proteomes" id="UP000009881"/>
    </source>
</evidence>
<evidence type="ECO:0000259" key="1">
    <source>
        <dbReference type="Pfam" id="PF01636"/>
    </source>
</evidence>
<dbReference type="Pfam" id="PF01636">
    <property type="entry name" value="APH"/>
    <property type="match status" value="1"/>
</dbReference>